<sequence>MRNKLYRKEIETPIGMMTACTTEEGVCFLEHPNAKGLARELNALLKTCDTKVFAEGENAVMQLLERELRAYFAGELRTFTVPIDMRLGTDFQRSVWQTLLKIPYGKTWSYKEEAAALGRPKSVRAVANANGANPISIVVPCHRVIGADGSLTGYGGGLAAKEHLLNLEVSDQKSEISG</sequence>
<feature type="active site" description="Nucleophile; methyl group acceptor" evidence="9">
    <location>
        <position position="141"/>
    </location>
</feature>
<evidence type="ECO:0000256" key="8">
    <source>
        <dbReference type="ARBA" id="ARBA00049348"/>
    </source>
</evidence>
<dbReference type="Pfam" id="PF01035">
    <property type="entry name" value="DNA_binding_1"/>
    <property type="match status" value="1"/>
</dbReference>
<dbReference type="GO" id="GO:0003908">
    <property type="term" value="F:methylated-DNA-[protein]-cysteine S-methyltransferase activity"/>
    <property type="evidence" value="ECO:0007669"/>
    <property type="project" value="UniProtKB-UniRule"/>
</dbReference>
<evidence type="ECO:0000259" key="10">
    <source>
        <dbReference type="Pfam" id="PF01035"/>
    </source>
</evidence>
<evidence type="ECO:0000256" key="3">
    <source>
        <dbReference type="ARBA" id="ARBA00022490"/>
    </source>
</evidence>
<evidence type="ECO:0000256" key="9">
    <source>
        <dbReference type="HAMAP-Rule" id="MF_00772"/>
    </source>
</evidence>
<dbReference type="AlphaFoldDB" id="A0AAX2GZM5"/>
<dbReference type="InterPro" id="IPR014048">
    <property type="entry name" value="MethylDNA_cys_MeTrfase_DNA-bd"/>
</dbReference>
<keyword evidence="14" id="KW-1185">Reference proteome</keyword>
<dbReference type="InterPro" id="IPR036217">
    <property type="entry name" value="MethylDNA_cys_MeTrfase_DNAb"/>
</dbReference>
<dbReference type="PROSITE" id="PS00374">
    <property type="entry name" value="MGMT"/>
    <property type="match status" value="1"/>
</dbReference>
<reference evidence="13 15" key="2">
    <citation type="submission" date="2017-06" db="EMBL/GenBank/DDBJ databases">
        <authorList>
            <consortium name="Pathogen Informatics"/>
        </authorList>
    </citation>
    <scope>NUCLEOTIDE SEQUENCE [LARGE SCALE GENOMIC DNA]</scope>
    <source>
        <strain evidence="13 15">NCTC12947</strain>
    </source>
</reference>
<dbReference type="InterPro" id="IPR001497">
    <property type="entry name" value="MethylDNA_cys_MeTrfase_AS"/>
</dbReference>
<comment type="similarity">
    <text evidence="2 9">Belongs to the MGMT family.</text>
</comment>
<keyword evidence="7 9" id="KW-0234">DNA repair</keyword>
<dbReference type="EMBL" id="LT906449">
    <property type="protein sequence ID" value="SNV08590.1"/>
    <property type="molecule type" value="Genomic_DNA"/>
</dbReference>
<reference evidence="12 14" key="1">
    <citation type="submission" date="2016-02" db="EMBL/GenBank/DDBJ databases">
        <authorList>
            <person name="Holder M.E."/>
            <person name="Ajami N.J."/>
            <person name="Petrosino J.F."/>
        </authorList>
    </citation>
    <scope>NUCLEOTIDE SEQUENCE [LARGE SCALE GENOMIC DNA]</scope>
    <source>
        <strain evidence="12 14">CCUG 32990</strain>
    </source>
</reference>
<dbReference type="Pfam" id="PF02870">
    <property type="entry name" value="Methyltransf_1N"/>
    <property type="match status" value="1"/>
</dbReference>
<evidence type="ECO:0000256" key="6">
    <source>
        <dbReference type="ARBA" id="ARBA00022763"/>
    </source>
</evidence>
<evidence type="ECO:0000313" key="12">
    <source>
        <dbReference type="EMBL" id="AMD84663.1"/>
    </source>
</evidence>
<evidence type="ECO:0000256" key="1">
    <source>
        <dbReference type="ARBA" id="ARBA00001286"/>
    </source>
</evidence>
<dbReference type="EC" id="2.1.1.63" evidence="9"/>
<evidence type="ECO:0000313" key="15">
    <source>
        <dbReference type="Proteomes" id="UP000215539"/>
    </source>
</evidence>
<evidence type="ECO:0000256" key="5">
    <source>
        <dbReference type="ARBA" id="ARBA00022679"/>
    </source>
</evidence>
<comment type="function">
    <text evidence="9">Involved in the cellular defense against the biological effects of O6-methylguanine (O6-MeG) and O4-methylthymine (O4-MeT) in DNA. Repairs the methylated nucleobase in DNA by stoichiometrically transferring the methyl group to a cysteine residue in the enzyme. This is a suicide reaction: the enzyme is irreversibly inactivated.</text>
</comment>
<comment type="miscellaneous">
    <text evidence="9">This enzyme catalyzes only one turnover and therefore is not strictly catalytic. According to one definition, an enzyme is a biocatalyst that acts repeatedly and over many reaction cycles.</text>
</comment>
<dbReference type="InterPro" id="IPR008332">
    <property type="entry name" value="MethylG_MeTrfase_N"/>
</dbReference>
<dbReference type="PANTHER" id="PTHR10815:SF5">
    <property type="entry name" value="METHYLATED-DNA--PROTEIN-CYSTEINE METHYLTRANSFERASE"/>
    <property type="match status" value="1"/>
</dbReference>
<dbReference type="SUPFAM" id="SSF53155">
    <property type="entry name" value="Methylated DNA-protein cysteine methyltransferase domain"/>
    <property type="match status" value="1"/>
</dbReference>
<accession>A0AAX2GZM5</accession>
<dbReference type="HAMAP" id="MF_00772">
    <property type="entry name" value="OGT"/>
    <property type="match status" value="1"/>
</dbReference>
<dbReference type="InterPro" id="IPR036631">
    <property type="entry name" value="MGMT_N_sf"/>
</dbReference>
<dbReference type="PANTHER" id="PTHR10815">
    <property type="entry name" value="METHYLATED-DNA--PROTEIN-CYSTEINE METHYLTRANSFERASE"/>
    <property type="match status" value="1"/>
</dbReference>
<dbReference type="InterPro" id="IPR036388">
    <property type="entry name" value="WH-like_DNA-bd_sf"/>
</dbReference>
<evidence type="ECO:0000313" key="14">
    <source>
        <dbReference type="Proteomes" id="UP000065822"/>
    </source>
</evidence>
<evidence type="ECO:0000313" key="13">
    <source>
        <dbReference type="EMBL" id="SNV08590.1"/>
    </source>
</evidence>
<keyword evidence="3 9" id="KW-0963">Cytoplasm</keyword>
<organism evidence="13 15">
    <name type="scientific">Capnocytophaga haemolytica</name>
    <dbReference type="NCBI Taxonomy" id="45243"/>
    <lineage>
        <taxon>Bacteria</taxon>
        <taxon>Pseudomonadati</taxon>
        <taxon>Bacteroidota</taxon>
        <taxon>Flavobacteriia</taxon>
        <taxon>Flavobacteriales</taxon>
        <taxon>Flavobacteriaceae</taxon>
        <taxon>Capnocytophaga</taxon>
    </lineage>
</organism>
<gene>
    <name evidence="13" type="primary">ogt</name>
    <name evidence="12" type="ORF">AXF12_03455</name>
    <name evidence="13" type="ORF">SAMEA44541418_01048</name>
</gene>
<dbReference type="NCBIfam" id="TIGR00589">
    <property type="entry name" value="ogt"/>
    <property type="match status" value="1"/>
</dbReference>
<evidence type="ECO:0000256" key="7">
    <source>
        <dbReference type="ARBA" id="ARBA00023204"/>
    </source>
</evidence>
<evidence type="ECO:0000259" key="11">
    <source>
        <dbReference type="Pfam" id="PF02870"/>
    </source>
</evidence>
<protein>
    <recommendedName>
        <fullName evidence="9">Methylated-DNA--protein-cysteine methyltransferase</fullName>
        <ecNumber evidence="9">2.1.1.63</ecNumber>
    </recommendedName>
    <alternativeName>
        <fullName evidence="9">6-O-methylguanine-DNA methyltransferase</fullName>
        <shortName evidence="9">MGMT</shortName>
    </alternativeName>
    <alternativeName>
        <fullName evidence="9">O-6-methylguanine-DNA-alkyltransferase</fullName>
    </alternativeName>
</protein>
<name>A0AAX2GZM5_9FLAO</name>
<dbReference type="FunFam" id="1.10.10.10:FF:000214">
    <property type="entry name" value="Methylated-DNA--protein-cysteine methyltransferase"/>
    <property type="match status" value="1"/>
</dbReference>
<dbReference type="Proteomes" id="UP000065822">
    <property type="component" value="Chromosome"/>
</dbReference>
<dbReference type="CDD" id="cd06445">
    <property type="entry name" value="ATase"/>
    <property type="match status" value="1"/>
</dbReference>
<dbReference type="GO" id="GO:0006307">
    <property type="term" value="P:DNA alkylation repair"/>
    <property type="evidence" value="ECO:0007669"/>
    <property type="project" value="UniProtKB-UniRule"/>
</dbReference>
<keyword evidence="6 9" id="KW-0227">DNA damage</keyword>
<comment type="subcellular location">
    <subcellularLocation>
        <location evidence="9">Cytoplasm</location>
    </subcellularLocation>
</comment>
<dbReference type="KEGG" id="chg:AXF12_03455"/>
<dbReference type="Gene3D" id="3.30.160.70">
    <property type="entry name" value="Methylated DNA-protein cysteine methyltransferase domain"/>
    <property type="match status" value="1"/>
</dbReference>
<evidence type="ECO:0000256" key="2">
    <source>
        <dbReference type="ARBA" id="ARBA00008711"/>
    </source>
</evidence>
<comment type="catalytic activity">
    <reaction evidence="1 9">
        <text>a 4-O-methyl-thymidine in DNA + L-cysteinyl-[protein] = a thymidine in DNA + S-methyl-L-cysteinyl-[protein]</text>
        <dbReference type="Rhea" id="RHEA:53428"/>
        <dbReference type="Rhea" id="RHEA-COMP:10131"/>
        <dbReference type="Rhea" id="RHEA-COMP:10132"/>
        <dbReference type="Rhea" id="RHEA-COMP:13555"/>
        <dbReference type="Rhea" id="RHEA-COMP:13556"/>
        <dbReference type="ChEBI" id="CHEBI:29950"/>
        <dbReference type="ChEBI" id="CHEBI:82612"/>
        <dbReference type="ChEBI" id="CHEBI:137386"/>
        <dbReference type="ChEBI" id="CHEBI:137387"/>
        <dbReference type="EC" id="2.1.1.63"/>
    </reaction>
</comment>
<feature type="domain" description="Methylguanine DNA methyltransferase ribonuclease-like" evidence="11">
    <location>
        <begin position="6"/>
        <end position="84"/>
    </location>
</feature>
<dbReference type="SUPFAM" id="SSF46767">
    <property type="entry name" value="Methylated DNA-protein cysteine methyltransferase, C-terminal domain"/>
    <property type="match status" value="1"/>
</dbReference>
<comment type="catalytic activity">
    <reaction evidence="8 9">
        <text>a 6-O-methyl-2'-deoxyguanosine in DNA + L-cysteinyl-[protein] = S-methyl-L-cysteinyl-[protein] + a 2'-deoxyguanosine in DNA</text>
        <dbReference type="Rhea" id="RHEA:24000"/>
        <dbReference type="Rhea" id="RHEA-COMP:10131"/>
        <dbReference type="Rhea" id="RHEA-COMP:10132"/>
        <dbReference type="Rhea" id="RHEA-COMP:11367"/>
        <dbReference type="Rhea" id="RHEA-COMP:11368"/>
        <dbReference type="ChEBI" id="CHEBI:29950"/>
        <dbReference type="ChEBI" id="CHEBI:82612"/>
        <dbReference type="ChEBI" id="CHEBI:85445"/>
        <dbReference type="ChEBI" id="CHEBI:85448"/>
        <dbReference type="EC" id="2.1.1.63"/>
    </reaction>
</comment>
<dbReference type="GO" id="GO:0005737">
    <property type="term" value="C:cytoplasm"/>
    <property type="evidence" value="ECO:0007669"/>
    <property type="project" value="UniProtKB-SubCell"/>
</dbReference>
<feature type="domain" description="Methylated-DNA-[protein]-cysteine S-methyltransferase DNA binding" evidence="10">
    <location>
        <begin position="90"/>
        <end position="168"/>
    </location>
</feature>
<keyword evidence="4 9" id="KW-0489">Methyltransferase</keyword>
<dbReference type="GO" id="GO:0032259">
    <property type="term" value="P:methylation"/>
    <property type="evidence" value="ECO:0007669"/>
    <property type="project" value="UniProtKB-KW"/>
</dbReference>
<proteinExistence type="inferred from homology"/>
<dbReference type="Proteomes" id="UP000215539">
    <property type="component" value="Chromosome 1"/>
</dbReference>
<dbReference type="EMBL" id="CP014227">
    <property type="protein sequence ID" value="AMD84663.1"/>
    <property type="molecule type" value="Genomic_DNA"/>
</dbReference>
<dbReference type="RefSeq" id="WP_066428353.1">
    <property type="nucleotide sequence ID" value="NZ_CP014227.1"/>
</dbReference>
<dbReference type="Gene3D" id="1.10.10.10">
    <property type="entry name" value="Winged helix-like DNA-binding domain superfamily/Winged helix DNA-binding domain"/>
    <property type="match status" value="1"/>
</dbReference>
<evidence type="ECO:0000256" key="4">
    <source>
        <dbReference type="ARBA" id="ARBA00022603"/>
    </source>
</evidence>
<keyword evidence="5 9" id="KW-0808">Transferase</keyword>
<dbReference type="InterPro" id="IPR023546">
    <property type="entry name" value="MGMT"/>
</dbReference>